<dbReference type="PANTHER" id="PTHR24148:SF64">
    <property type="entry name" value="HETEROKARYON INCOMPATIBILITY DOMAIN-CONTAINING PROTEIN"/>
    <property type="match status" value="1"/>
</dbReference>
<dbReference type="Pfam" id="PF06985">
    <property type="entry name" value="HET"/>
    <property type="match status" value="1"/>
</dbReference>
<evidence type="ECO:0000313" key="2">
    <source>
        <dbReference type="EMBL" id="KIX03068.1"/>
    </source>
</evidence>
<gene>
    <name evidence="2" type="ORF">Z518_06618</name>
</gene>
<dbReference type="GeneID" id="25294689"/>
<keyword evidence="3" id="KW-1185">Reference proteome</keyword>
<dbReference type="PANTHER" id="PTHR24148">
    <property type="entry name" value="ANKYRIN REPEAT DOMAIN-CONTAINING PROTEIN 39 HOMOLOG-RELATED"/>
    <property type="match status" value="1"/>
</dbReference>
<dbReference type="InterPro" id="IPR052895">
    <property type="entry name" value="HetReg/Transcr_Mod"/>
</dbReference>
<dbReference type="RefSeq" id="XP_013270204.1">
    <property type="nucleotide sequence ID" value="XM_013414750.1"/>
</dbReference>
<dbReference type="OrthoDB" id="2157530at2759"/>
<evidence type="ECO:0000313" key="3">
    <source>
        <dbReference type="Proteomes" id="UP000053617"/>
    </source>
</evidence>
<name>A0A0D2GY03_9EURO</name>
<accession>A0A0D2GY03</accession>
<evidence type="ECO:0000259" key="1">
    <source>
        <dbReference type="Pfam" id="PF06985"/>
    </source>
</evidence>
<dbReference type="EMBL" id="KN847479">
    <property type="protein sequence ID" value="KIX03068.1"/>
    <property type="molecule type" value="Genomic_DNA"/>
</dbReference>
<dbReference type="STRING" id="1442369.A0A0D2GY03"/>
<feature type="domain" description="Heterokaryon incompatibility" evidence="1">
    <location>
        <begin position="48"/>
        <end position="209"/>
    </location>
</feature>
<dbReference type="AlphaFoldDB" id="A0A0D2GY03"/>
<dbReference type="HOGENOM" id="CLU_004184_7_2_1"/>
<dbReference type="Pfam" id="PF26639">
    <property type="entry name" value="Het-6_barrel"/>
    <property type="match status" value="1"/>
</dbReference>
<dbReference type="VEuPathDB" id="FungiDB:Z518_06618"/>
<dbReference type="InterPro" id="IPR010730">
    <property type="entry name" value="HET"/>
</dbReference>
<protein>
    <submittedName>
        <fullName evidence="2">Rhinocladiella mackenziei CBS 650.93 unplaced genomic scaffold supercont1.5, whole genome shotgun sequence</fullName>
    </submittedName>
</protein>
<organism evidence="2 3">
    <name type="scientific">Rhinocladiella mackenziei CBS 650.93</name>
    <dbReference type="NCBI Taxonomy" id="1442369"/>
    <lineage>
        <taxon>Eukaryota</taxon>
        <taxon>Fungi</taxon>
        <taxon>Dikarya</taxon>
        <taxon>Ascomycota</taxon>
        <taxon>Pezizomycotina</taxon>
        <taxon>Eurotiomycetes</taxon>
        <taxon>Chaetothyriomycetidae</taxon>
        <taxon>Chaetothyriales</taxon>
        <taxon>Herpotrichiellaceae</taxon>
        <taxon>Rhinocladiella</taxon>
    </lineage>
</organism>
<dbReference type="Proteomes" id="UP000053617">
    <property type="component" value="Unassembled WGS sequence"/>
</dbReference>
<proteinExistence type="predicted"/>
<sequence length="656" mass="74353">MSSNASAYVPLPKQGDYIRLLELAPGDPDNELVGKFVVHDLSNASPQYIAISYVCGNDDRSVYDILISGSKLGIYKNADEVLRRFRSPTDIRYLWIDVACIDQDDRIEKAREVSLMYKVYQNAAQTMIWMGPADSHSQAAIAYARTLDAEAYLQEYIPASKYSAYGDYWEKKSFILDVLADHPDKESLVNSCAEFFLRAWFSRVWTQQEGALSSTPIVVCGSEEIPWAQIFSLAWLFQPRKTISWPAWFLPGIGYAKLEPNIDAVVSIHHWRVRQMMLDNHAPETSANSLLQAMRGAAKQNCYDPRDKIFAMSNIASDLLLDDWAPEPDYTTTWEEVYTDFAARMAERGDKEVLAWSGVCQQGADSGLPSWVVDWRSVNWIQYCGHIEWSAGSRSFRAKVEQLPKKRQRYILNLLKQQNQVRTSLRYSLQVTVVMQDTVVHLSGVIDGWVRYDDIQTVRGNVLDRDQRQRSFIQKSPLSAYITSEPVTDAYNATLIANTTNDDKLATSSYVADGVSTWRRWLSDGADLTNIPAFHDAIDNMDTFVLKQFCVSARGYFGLVPHITKSSDVIAIVKGLDIPVVLRPVGEYFIHLGDCYVHGMMEFQAGTLIEEFRVRIRDGKPVWNPAGDVRRNGKNMDAGEYVRILDTLGERKVSLI</sequence>
<reference evidence="2 3" key="1">
    <citation type="submission" date="2015-01" db="EMBL/GenBank/DDBJ databases">
        <title>The Genome Sequence of Rhinocladiella mackenzie CBS 650.93.</title>
        <authorList>
            <consortium name="The Broad Institute Genomics Platform"/>
            <person name="Cuomo C."/>
            <person name="de Hoog S."/>
            <person name="Gorbushina A."/>
            <person name="Stielow B."/>
            <person name="Teixiera M."/>
            <person name="Abouelleil A."/>
            <person name="Chapman S.B."/>
            <person name="Priest M."/>
            <person name="Young S.K."/>
            <person name="Wortman J."/>
            <person name="Nusbaum C."/>
            <person name="Birren B."/>
        </authorList>
    </citation>
    <scope>NUCLEOTIDE SEQUENCE [LARGE SCALE GENOMIC DNA]</scope>
    <source>
        <strain evidence="2 3">CBS 650.93</strain>
    </source>
</reference>